<proteinExistence type="predicted"/>
<gene>
    <name evidence="2" type="ORF">HJG63_009980</name>
</gene>
<dbReference type="EMBL" id="JACASE010000018">
    <property type="protein sequence ID" value="KAF6395425.1"/>
    <property type="molecule type" value="Genomic_DNA"/>
</dbReference>
<keyword evidence="3" id="KW-1185">Reference proteome</keyword>
<evidence type="ECO:0000256" key="1">
    <source>
        <dbReference type="SAM" id="MobiDB-lite"/>
    </source>
</evidence>
<evidence type="ECO:0000313" key="2">
    <source>
        <dbReference type="EMBL" id="KAF6395425.1"/>
    </source>
</evidence>
<name>A0A7J8BAD6_ROUAE</name>
<feature type="region of interest" description="Disordered" evidence="1">
    <location>
        <begin position="25"/>
        <end position="70"/>
    </location>
</feature>
<protein>
    <submittedName>
        <fullName evidence="2">Uncharacterized protein</fullName>
    </submittedName>
</protein>
<dbReference type="Proteomes" id="UP000593571">
    <property type="component" value="Unassembled WGS sequence"/>
</dbReference>
<accession>A0A7J8BAD6</accession>
<evidence type="ECO:0000313" key="3">
    <source>
        <dbReference type="Proteomes" id="UP000593571"/>
    </source>
</evidence>
<organism evidence="2 3">
    <name type="scientific">Rousettus aegyptiacus</name>
    <name type="common">Egyptian fruit bat</name>
    <name type="synonym">Pteropus aegyptiacus</name>
    <dbReference type="NCBI Taxonomy" id="9407"/>
    <lineage>
        <taxon>Eukaryota</taxon>
        <taxon>Metazoa</taxon>
        <taxon>Chordata</taxon>
        <taxon>Craniata</taxon>
        <taxon>Vertebrata</taxon>
        <taxon>Euteleostomi</taxon>
        <taxon>Mammalia</taxon>
        <taxon>Eutheria</taxon>
        <taxon>Laurasiatheria</taxon>
        <taxon>Chiroptera</taxon>
        <taxon>Yinpterochiroptera</taxon>
        <taxon>Pteropodoidea</taxon>
        <taxon>Pteropodidae</taxon>
        <taxon>Rousettinae</taxon>
        <taxon>Rousettus</taxon>
    </lineage>
</organism>
<reference evidence="2 3" key="1">
    <citation type="journal article" date="2020" name="Nature">
        <title>Six reference-quality genomes reveal evolution of bat adaptations.</title>
        <authorList>
            <person name="Jebb D."/>
            <person name="Huang Z."/>
            <person name="Pippel M."/>
            <person name="Hughes G.M."/>
            <person name="Lavrichenko K."/>
            <person name="Devanna P."/>
            <person name="Winkler S."/>
            <person name="Jermiin L.S."/>
            <person name="Skirmuntt E.C."/>
            <person name="Katzourakis A."/>
            <person name="Burkitt-Gray L."/>
            <person name="Ray D.A."/>
            <person name="Sullivan K.A.M."/>
            <person name="Roscito J.G."/>
            <person name="Kirilenko B.M."/>
            <person name="Davalos L.M."/>
            <person name="Corthals A.P."/>
            <person name="Power M.L."/>
            <person name="Jones G."/>
            <person name="Ransome R.D."/>
            <person name="Dechmann D.K.N."/>
            <person name="Locatelli A.G."/>
            <person name="Puechmaille S.J."/>
            <person name="Fedrigo O."/>
            <person name="Jarvis E.D."/>
            <person name="Hiller M."/>
            <person name="Vernes S.C."/>
            <person name="Myers E.W."/>
            <person name="Teeling E.C."/>
        </authorList>
    </citation>
    <scope>NUCLEOTIDE SEQUENCE [LARGE SCALE GENOMIC DNA]</scope>
    <source>
        <strain evidence="2">MRouAeg1</strain>
        <tissue evidence="2">Muscle</tissue>
    </source>
</reference>
<dbReference type="AlphaFoldDB" id="A0A7J8BAD6"/>
<sequence>MCYVGSPLQDWRRMADVKKSRLHYMRLPTPPETPSQPAEPNSPGKDVPGCKQWTWKASNSGASGPTLPDSCASQEPFHAVARRTLTAWARWLRSSRPRLLLPTHHDALHGPSLLQKQFVIY</sequence>
<comment type="caution">
    <text evidence="2">The sequence shown here is derived from an EMBL/GenBank/DDBJ whole genome shotgun (WGS) entry which is preliminary data.</text>
</comment>